<comment type="caution">
    <text evidence="1">The sequence shown here is derived from an EMBL/GenBank/DDBJ whole genome shotgun (WGS) entry which is preliminary data.</text>
</comment>
<evidence type="ECO:0000313" key="2">
    <source>
        <dbReference type="Proteomes" id="UP001187531"/>
    </source>
</evidence>
<evidence type="ECO:0000313" key="1">
    <source>
        <dbReference type="EMBL" id="KAK2719624.1"/>
    </source>
</evidence>
<feature type="non-terminal residue" evidence="1">
    <location>
        <position position="1"/>
    </location>
</feature>
<accession>A0AA88LAY6</accession>
<proteinExistence type="predicted"/>
<organism evidence="1 2">
    <name type="scientific">Artemia franciscana</name>
    <name type="common">Brine shrimp</name>
    <name type="synonym">Artemia sanfranciscana</name>
    <dbReference type="NCBI Taxonomy" id="6661"/>
    <lineage>
        <taxon>Eukaryota</taxon>
        <taxon>Metazoa</taxon>
        <taxon>Ecdysozoa</taxon>
        <taxon>Arthropoda</taxon>
        <taxon>Crustacea</taxon>
        <taxon>Branchiopoda</taxon>
        <taxon>Anostraca</taxon>
        <taxon>Artemiidae</taxon>
        <taxon>Artemia</taxon>
    </lineage>
</organism>
<protein>
    <submittedName>
        <fullName evidence="1">Uncharacterized protein</fullName>
    </submittedName>
</protein>
<dbReference type="InterPro" id="IPR018247">
    <property type="entry name" value="EF_Hand_1_Ca_BS"/>
</dbReference>
<reference evidence="1" key="1">
    <citation type="submission" date="2023-07" db="EMBL/GenBank/DDBJ databases">
        <title>Chromosome-level genome assembly of Artemia franciscana.</title>
        <authorList>
            <person name="Jo E."/>
        </authorList>
    </citation>
    <scope>NUCLEOTIDE SEQUENCE</scope>
    <source>
        <tissue evidence="1">Whole body</tissue>
    </source>
</reference>
<dbReference type="AlphaFoldDB" id="A0AA88LAY6"/>
<dbReference type="Proteomes" id="UP001187531">
    <property type="component" value="Unassembled WGS sequence"/>
</dbReference>
<name>A0AA88LAY6_ARTSF</name>
<gene>
    <name evidence="1" type="ORF">QYM36_005188</name>
</gene>
<dbReference type="EMBL" id="JAVRJZ010000008">
    <property type="protein sequence ID" value="KAK2719624.1"/>
    <property type="molecule type" value="Genomic_DNA"/>
</dbReference>
<keyword evidence="2" id="KW-1185">Reference proteome</keyword>
<sequence>MTVFASGIDAANQNDDEILCPVEKQKSVSMLLGLLKEVFGNQKKVPGRKDNVKEICDRILVLHQNAIEENSELLRKENHHLQTIVKLQEHIGDLNKTPISMFGVAQPTVTLSRSFASAVRGQNVYSVILEPVEYDKNSDKRLGRNDLQKLTKSFYQAIDKDSKNFAVKKAVPAKNGKIIFELGSESDSEEAISAFNKKIEVTKYKAVQVKKKIPRIIVYDVKECVDADSFRTEFLRSNDNVKDMVDHGDLLKVVTVLWKDRNRANVVLEVSPKLRKFILLNGHVKLGFLLKRCEDYVFLIKCSNRCLYGHRPAEWPPVAVWIATLKKKPILRKIKSAQRISMLTISKSFRGAQSEVITAISGVLPIHIRAYELTAL</sequence>
<dbReference type="PROSITE" id="PS00018">
    <property type="entry name" value="EF_HAND_1"/>
    <property type="match status" value="1"/>
</dbReference>